<feature type="domain" description="PI-PLC Y-box" evidence="2">
    <location>
        <begin position="387"/>
        <end position="449"/>
    </location>
</feature>
<dbReference type="RefSeq" id="WP_189015467.1">
    <property type="nucleotide sequence ID" value="NZ_BMHE01000028.1"/>
</dbReference>
<reference evidence="4" key="1">
    <citation type="journal article" date="2019" name="Int. J. Syst. Evol. Microbiol.">
        <title>The Global Catalogue of Microorganisms (GCM) 10K type strain sequencing project: providing services to taxonomists for standard genome sequencing and annotation.</title>
        <authorList>
            <consortium name="The Broad Institute Genomics Platform"/>
            <consortium name="The Broad Institute Genome Sequencing Center for Infectious Disease"/>
            <person name="Wu L."/>
            <person name="Ma J."/>
        </authorList>
    </citation>
    <scope>NUCLEOTIDE SEQUENCE [LARGE SCALE GENOMIC DNA]</scope>
    <source>
        <strain evidence="4">CGMCC 1.15043</strain>
    </source>
</reference>
<comment type="caution">
    <text evidence="3">The sequence shown here is derived from an EMBL/GenBank/DDBJ whole genome shotgun (WGS) entry which is preliminary data.</text>
</comment>
<protein>
    <submittedName>
        <fullName evidence="3">ABC transporter substrate-binding protein</fullName>
    </submittedName>
</protein>
<dbReference type="InterPro" id="IPR050490">
    <property type="entry name" value="Bact_solute-bd_prot1"/>
</dbReference>
<dbReference type="PANTHER" id="PTHR43649:SF17">
    <property type="entry name" value="ABC TRANSPORTER SOLUTE BINDING PROTEIN-SUGAR TRANSPORT"/>
    <property type="match status" value="1"/>
</dbReference>
<dbReference type="PANTHER" id="PTHR43649">
    <property type="entry name" value="ARABINOSE-BINDING PROTEIN-RELATED"/>
    <property type="match status" value="1"/>
</dbReference>
<dbReference type="PROSITE" id="PS51257">
    <property type="entry name" value="PROKAR_LIPOPROTEIN"/>
    <property type="match status" value="1"/>
</dbReference>
<feature type="compositionally biased region" description="Low complexity" evidence="1">
    <location>
        <begin position="25"/>
        <end position="44"/>
    </location>
</feature>
<evidence type="ECO:0000313" key="4">
    <source>
        <dbReference type="Proteomes" id="UP000615455"/>
    </source>
</evidence>
<dbReference type="EMBL" id="BMHE01000028">
    <property type="protein sequence ID" value="GFZ94807.1"/>
    <property type="molecule type" value="Genomic_DNA"/>
</dbReference>
<evidence type="ECO:0000256" key="1">
    <source>
        <dbReference type="SAM" id="MobiDB-lite"/>
    </source>
</evidence>
<name>A0ABQ1F0K5_9BACL</name>
<dbReference type="Pfam" id="PF12010">
    <property type="entry name" value="DUF3502"/>
    <property type="match status" value="1"/>
</dbReference>
<accession>A0ABQ1F0K5</accession>
<organism evidence="3 4">
    <name type="scientific">Paenibacillus marchantiophytorum</name>
    <dbReference type="NCBI Taxonomy" id="1619310"/>
    <lineage>
        <taxon>Bacteria</taxon>
        <taxon>Bacillati</taxon>
        <taxon>Bacillota</taxon>
        <taxon>Bacilli</taxon>
        <taxon>Bacillales</taxon>
        <taxon>Paenibacillaceae</taxon>
        <taxon>Paenibacillus</taxon>
    </lineage>
</organism>
<feature type="region of interest" description="Disordered" evidence="1">
    <location>
        <begin position="25"/>
        <end position="45"/>
    </location>
</feature>
<keyword evidence="4" id="KW-1185">Reference proteome</keyword>
<sequence>MKKQIGVLFSAVMVLTVILSGCSGKGTDSAGSSASASPSVSPKGSKLDPYKLVMVYPNTTAKDLKLVQDELNKYLTEKINATIELKPIDWGAWNDKANLMFTSNEKFDIMFAASYLSYNANVTKGQFIQVDDLLNKYGQGAKDTLGPDWIKGSQINGHSYGVPTLKEFAGGAGLLFRKDLVAKYNIDLNAIKTFNDLTPIFQTIKDKEPGVTPLVQSGTLNFTGLITGYSLDALGDGYGVLDSDSGNMKVVNSLETKKYTDIVYQMRSWNQAGFINQDAPTLKDDQLYNLMKAGKGFAFAVPTKPGKDAEMSTQLGVELVQKDFIKPQTTTSEATGAMLAISRTSANPERAMMLINLLYTDPYLINLLDFGIEGKHYVKNSNNILNFPDGITAQTSGYNPGMAWMFGNQMNTYLWSNEDPNKWEKFKKFNLSSSKSPALGFAWDPTNVKNEVAASGNVRTEYNAAINTGTIDPVKSLPIYIQKLKEAGLDKIIAEKQKQLDAWVLTQKK</sequence>
<dbReference type="PROSITE" id="PS50008">
    <property type="entry name" value="PIPLC_Y_DOMAIN"/>
    <property type="match status" value="1"/>
</dbReference>
<evidence type="ECO:0000313" key="3">
    <source>
        <dbReference type="EMBL" id="GFZ94807.1"/>
    </source>
</evidence>
<gene>
    <name evidence="3" type="ORF">GCM10008018_46490</name>
</gene>
<dbReference type="Gene3D" id="3.40.190.10">
    <property type="entry name" value="Periplasmic binding protein-like II"/>
    <property type="match status" value="2"/>
</dbReference>
<dbReference type="Proteomes" id="UP000615455">
    <property type="component" value="Unassembled WGS sequence"/>
</dbReference>
<evidence type="ECO:0000259" key="2">
    <source>
        <dbReference type="PROSITE" id="PS50008"/>
    </source>
</evidence>
<dbReference type="InterPro" id="IPR022627">
    <property type="entry name" value="DUF3502"/>
</dbReference>
<proteinExistence type="predicted"/>
<dbReference type="SUPFAM" id="SSF53850">
    <property type="entry name" value="Periplasmic binding protein-like II"/>
    <property type="match status" value="1"/>
</dbReference>
<dbReference type="InterPro" id="IPR001711">
    <property type="entry name" value="PLipase_C_Pinositol-sp_Y"/>
</dbReference>